<accession>A0A9P8CZB0</accession>
<feature type="coiled-coil region" evidence="3">
    <location>
        <begin position="199"/>
        <end position="278"/>
    </location>
</feature>
<evidence type="ECO:0000259" key="5">
    <source>
        <dbReference type="Pfam" id="PF07989"/>
    </source>
</evidence>
<organism evidence="6 7">
    <name type="scientific">Mortierella alpina</name>
    <name type="common">Oleaginous fungus</name>
    <name type="synonym">Mortierella renispora</name>
    <dbReference type="NCBI Taxonomy" id="64518"/>
    <lineage>
        <taxon>Eukaryota</taxon>
        <taxon>Fungi</taxon>
        <taxon>Fungi incertae sedis</taxon>
        <taxon>Mucoromycota</taxon>
        <taxon>Mortierellomycotina</taxon>
        <taxon>Mortierellomycetes</taxon>
        <taxon>Mortierellales</taxon>
        <taxon>Mortierellaceae</taxon>
        <taxon>Mortierella</taxon>
    </lineage>
</organism>
<feature type="region of interest" description="Disordered" evidence="4">
    <location>
        <begin position="51"/>
        <end position="85"/>
    </location>
</feature>
<dbReference type="PANTHER" id="PTHR46930">
    <property type="entry name" value="CDK5 REGULATORY SUBUNIT-ASSOCIATED PROTEIN 2"/>
    <property type="match status" value="1"/>
</dbReference>
<dbReference type="GO" id="GO:0001578">
    <property type="term" value="P:microtubule bundle formation"/>
    <property type="evidence" value="ECO:0007669"/>
    <property type="project" value="TreeGrafter"/>
</dbReference>
<feature type="region of interest" description="Disordered" evidence="4">
    <location>
        <begin position="1"/>
        <end position="33"/>
    </location>
</feature>
<protein>
    <recommendedName>
        <fullName evidence="5">Centrosomin N-terminal motif 1 domain-containing protein</fullName>
    </recommendedName>
</protein>
<dbReference type="InterPro" id="IPR012943">
    <property type="entry name" value="Cnn_1N"/>
</dbReference>
<feature type="coiled-coil region" evidence="3">
    <location>
        <begin position="98"/>
        <end position="175"/>
    </location>
</feature>
<evidence type="ECO:0000256" key="2">
    <source>
        <dbReference type="ARBA" id="ARBA00022490"/>
    </source>
</evidence>
<dbReference type="GO" id="GO:0005737">
    <property type="term" value="C:cytoplasm"/>
    <property type="evidence" value="ECO:0007669"/>
    <property type="project" value="UniProtKB-SubCell"/>
</dbReference>
<evidence type="ECO:0000256" key="1">
    <source>
        <dbReference type="ARBA" id="ARBA00004496"/>
    </source>
</evidence>
<dbReference type="GO" id="GO:0007059">
    <property type="term" value="P:chromosome segregation"/>
    <property type="evidence" value="ECO:0007669"/>
    <property type="project" value="TreeGrafter"/>
</dbReference>
<keyword evidence="3" id="KW-0175">Coiled coil</keyword>
<dbReference type="Proteomes" id="UP000717515">
    <property type="component" value="Unassembled WGS sequence"/>
</dbReference>
<feature type="coiled-coil region" evidence="3">
    <location>
        <begin position="661"/>
        <end position="716"/>
    </location>
</feature>
<dbReference type="GO" id="GO:0035371">
    <property type="term" value="C:microtubule plus-end"/>
    <property type="evidence" value="ECO:0007669"/>
    <property type="project" value="TreeGrafter"/>
</dbReference>
<evidence type="ECO:0000313" key="7">
    <source>
        <dbReference type="Proteomes" id="UP000717515"/>
    </source>
</evidence>
<feature type="coiled-coil region" evidence="3">
    <location>
        <begin position="505"/>
        <end position="628"/>
    </location>
</feature>
<dbReference type="AlphaFoldDB" id="A0A9P8CZB0"/>
<dbReference type="Pfam" id="PF07989">
    <property type="entry name" value="Cnn_1N"/>
    <property type="match status" value="1"/>
</dbReference>
<name>A0A9P8CZB0_MORAP</name>
<evidence type="ECO:0000256" key="3">
    <source>
        <dbReference type="SAM" id="Coils"/>
    </source>
</evidence>
<proteinExistence type="predicted"/>
<reference evidence="6" key="1">
    <citation type="submission" date="2021-07" db="EMBL/GenBank/DDBJ databases">
        <title>Draft genome of Mortierella alpina, strain LL118, isolated from an aspen leaf litter sample.</title>
        <authorList>
            <person name="Yang S."/>
            <person name="Vinatzer B.A."/>
        </authorList>
    </citation>
    <scope>NUCLEOTIDE SEQUENCE</scope>
    <source>
        <strain evidence="6">LL118</strain>
    </source>
</reference>
<comment type="caution">
    <text evidence="6">The sequence shown here is derived from an EMBL/GenBank/DDBJ whole genome shotgun (WGS) entry which is preliminary data.</text>
</comment>
<dbReference type="EMBL" id="JAIFTL010000041">
    <property type="protein sequence ID" value="KAG9325387.1"/>
    <property type="molecule type" value="Genomic_DNA"/>
</dbReference>
<feature type="domain" description="Centrosomin N-terminal motif 1" evidence="5">
    <location>
        <begin position="97"/>
        <end position="170"/>
    </location>
</feature>
<keyword evidence="2" id="KW-0963">Cytoplasm</keyword>
<evidence type="ECO:0000256" key="4">
    <source>
        <dbReference type="SAM" id="MobiDB-lite"/>
    </source>
</evidence>
<gene>
    <name evidence="6" type="ORF">KVV02_002623</name>
</gene>
<dbReference type="GO" id="GO:0097431">
    <property type="term" value="C:mitotic spindle pole"/>
    <property type="evidence" value="ECO:0007669"/>
    <property type="project" value="TreeGrafter"/>
</dbReference>
<dbReference type="PANTHER" id="PTHR46930:SF1">
    <property type="entry name" value="CDK5 REGULATORY SUBUNIT-ASSOCIATED PROTEIN 2"/>
    <property type="match status" value="1"/>
</dbReference>
<evidence type="ECO:0000313" key="6">
    <source>
        <dbReference type="EMBL" id="KAG9325387.1"/>
    </source>
</evidence>
<comment type="subcellular location">
    <subcellularLocation>
        <location evidence="1">Cytoplasm</location>
    </subcellularLocation>
</comment>
<dbReference type="GO" id="GO:0090266">
    <property type="term" value="P:regulation of mitotic cell cycle spindle assembly checkpoint"/>
    <property type="evidence" value="ECO:0007669"/>
    <property type="project" value="TreeGrafter"/>
</dbReference>
<feature type="coiled-coil region" evidence="3">
    <location>
        <begin position="842"/>
        <end position="946"/>
    </location>
</feature>
<feature type="coiled-coil region" evidence="3">
    <location>
        <begin position="303"/>
        <end position="468"/>
    </location>
</feature>
<dbReference type="InterPro" id="IPR042791">
    <property type="entry name" value="CDK5RAP2"/>
</dbReference>
<dbReference type="GO" id="GO:0008017">
    <property type="term" value="F:microtubule binding"/>
    <property type="evidence" value="ECO:0007669"/>
    <property type="project" value="TreeGrafter"/>
</dbReference>
<dbReference type="GO" id="GO:0005815">
    <property type="term" value="C:microtubule organizing center"/>
    <property type="evidence" value="ECO:0007669"/>
    <property type="project" value="InterPro"/>
</dbReference>
<dbReference type="GO" id="GO:0043015">
    <property type="term" value="F:gamma-tubulin binding"/>
    <property type="evidence" value="ECO:0007669"/>
    <property type="project" value="TreeGrafter"/>
</dbReference>
<sequence length="953" mass="111403">MDNIRWTASPEQSLMLRQGPQGLDEDDEEGEESRLELTFDALDADIHLDNSVRSNPRMNAHSGHASSAGMTDMSEGPRTQKTIDRWSASTGKPATMTLKEQEKVIDELKKESFSLKLKVYFLEDRLAKMSPEHVDQALNENVEMKVKLQKMHSELKQYKRLLVEAHAAIEALQAQKNCDLQHGMTEEQEEDYRNAITETLDLKESLKQLSDRISALEEEAKIKDLELEDLHSRLGELDSQANTIEDLRDLTGKYESQIAKLQDRLAEYEQNESRMMEKSRVDEGWEARCRELDQDLGASLEHRSGLENEVALTRRENAELNHQLELHRDELSKARIDSAELSHQLEEEKEQMRKVQDMHANDMRTLSDRWTLDRQQLREQLSDMDVDMEELRQANEHLEAQAQDLLAWRNEDAARHDQELADLVAELEDKAVELDQMRKELDGMDDVLKEKDTKISDLQDKIDLLERMRRDNDAVHEEVIATLRSKMQAELAVNPDVASVPLHDFQQMSEELALIEERNHRLESQLRMEIDQRIAIESSTRDRESNGLDRWRDERDQLERNYEDILHDMQDKLTTASEQISELNNELDERDSQLRYYKDQLNLASKQSKEVEERYEEMELRLNSDLEATTAELLDIRQEFEQIRASRVEKSDLLHSRSNEVDRLNVKTRRLNDTMAALEGEKEQLETDLRDRKTTIAMLKSRLAELELQISKNQRDEDTSSETSKSDLVERNSLLLTVLQHLESILGGDSRLDSNMLPKPSANFVYFSNHLISRLKSLSKLFILFEKKGKELEDKSTGQLIHLKKQLDLKLKQMDRFETIVRNAADRQRKWREQLVYKQKENEELQVKLQLFARTIAELKARSGSSERAQDYEVRYKQAERKLQLEKSRAVDAEERWNARLRELERRTREAEERVLRERQGAKEKLAALQDVNVSAQKTIENLQRKIDQLMRP</sequence>
<dbReference type="GO" id="GO:0000132">
    <property type="term" value="P:establishment of mitotic spindle orientation"/>
    <property type="evidence" value="ECO:0007669"/>
    <property type="project" value="TreeGrafter"/>
</dbReference>